<dbReference type="EMBL" id="DSOV01000051">
    <property type="protein sequence ID" value="HEN43027.1"/>
    <property type="molecule type" value="Genomic_DNA"/>
</dbReference>
<dbReference type="InterPro" id="IPR018683">
    <property type="entry name" value="DUF2169"/>
</dbReference>
<evidence type="ECO:0000313" key="2">
    <source>
        <dbReference type="EMBL" id="HEN43027.1"/>
    </source>
</evidence>
<proteinExistence type="predicted"/>
<dbReference type="Pfam" id="PF09937">
    <property type="entry name" value="DUF2169"/>
    <property type="match status" value="1"/>
</dbReference>
<protein>
    <submittedName>
        <fullName evidence="2">DUF2169 domain-containing protein</fullName>
    </submittedName>
</protein>
<name>A0A831UEP6_GEOME</name>
<comment type="caution">
    <text evidence="2">The sequence shown here is derived from an EMBL/GenBank/DDBJ whole genome shotgun (WGS) entry which is preliminary data.</text>
</comment>
<dbReference type="AlphaFoldDB" id="A0A831UEP6"/>
<feature type="domain" description="DUF2169" evidence="1">
    <location>
        <begin position="20"/>
        <end position="315"/>
    </location>
</feature>
<evidence type="ECO:0000259" key="1">
    <source>
        <dbReference type="Pfam" id="PF09937"/>
    </source>
</evidence>
<accession>A0A831UEP6</accession>
<gene>
    <name evidence="2" type="ORF">ENQ87_11790</name>
</gene>
<organism evidence="2">
    <name type="scientific">Geobacter metallireducens</name>
    <dbReference type="NCBI Taxonomy" id="28232"/>
    <lineage>
        <taxon>Bacteria</taxon>
        <taxon>Pseudomonadati</taxon>
        <taxon>Thermodesulfobacteriota</taxon>
        <taxon>Desulfuromonadia</taxon>
        <taxon>Geobacterales</taxon>
        <taxon>Geobacteraceae</taxon>
        <taxon>Geobacter</taxon>
    </lineage>
</organism>
<sequence length="337" mass="37154">MNLFNRTSFTAVPLFLTDCHGAETLLVVVKGTWRIGYDGTLAVAEEQVPIQFEPRYHGKPGASSLIHDTDLVLEKPGTDCILLGHAWAPKVGVGTVDVTFGVGPVRKTVRVFGERIWMKCLGKVSMSKPAPFEKIPLVWERAFGGADTSCPDPKDHLFCLENPVGRGLLAKKTRLEIDGMRLPNLEDPASLIRKPIDRPRPWGFGPIPPHWQPRAGYAGTYDDHWRKYVRPLPPEDMDLRFYACASHGLASARHLTGGEQVLVENASRSGRLLFQLPAVAPGVSVHIGAAACGVTMLLDTVIVEPDEERLTLAWRGHLPVHGRLHEIGAVRVEVKER</sequence>
<reference evidence="2" key="1">
    <citation type="journal article" date="2020" name="mSystems">
        <title>Genome- and Community-Level Interaction Insights into Carbon Utilization and Element Cycling Functions of Hydrothermarchaeota in Hydrothermal Sediment.</title>
        <authorList>
            <person name="Zhou Z."/>
            <person name="Liu Y."/>
            <person name="Xu W."/>
            <person name="Pan J."/>
            <person name="Luo Z.H."/>
            <person name="Li M."/>
        </authorList>
    </citation>
    <scope>NUCLEOTIDE SEQUENCE [LARGE SCALE GENOMIC DNA]</scope>
    <source>
        <strain evidence="2">SpSt-349</strain>
    </source>
</reference>